<comment type="caution">
    <text evidence="3">The sequence shown here is derived from an EMBL/GenBank/DDBJ whole genome shotgun (WGS) entry which is preliminary data.</text>
</comment>
<feature type="transmembrane region" description="Helical" evidence="2">
    <location>
        <begin position="24"/>
        <end position="42"/>
    </location>
</feature>
<dbReference type="EMBL" id="JACOPV010000008">
    <property type="protein sequence ID" value="MBM5458814.1"/>
    <property type="molecule type" value="Genomic_DNA"/>
</dbReference>
<keyword evidence="4" id="KW-1185">Reference proteome</keyword>
<name>A0ABS2BYZ2_9PSED</name>
<evidence type="ECO:0008006" key="5">
    <source>
        <dbReference type="Google" id="ProtNLM"/>
    </source>
</evidence>
<evidence type="ECO:0000256" key="1">
    <source>
        <dbReference type="SAM" id="MobiDB-lite"/>
    </source>
</evidence>
<feature type="region of interest" description="Disordered" evidence="1">
    <location>
        <begin position="53"/>
        <end position="116"/>
    </location>
</feature>
<protein>
    <recommendedName>
        <fullName evidence="5">Preprotein translocase subunit SecG</fullName>
    </recommendedName>
</protein>
<evidence type="ECO:0000313" key="4">
    <source>
        <dbReference type="Proteomes" id="UP000745663"/>
    </source>
</evidence>
<dbReference type="RefSeq" id="WP_203584746.1">
    <property type="nucleotide sequence ID" value="NZ_JACOPV010000008.1"/>
</dbReference>
<organism evidence="3 4">
    <name type="scientific">Pseudomonas arcuscaelestis</name>
    <dbReference type="NCBI Taxonomy" id="2710591"/>
    <lineage>
        <taxon>Bacteria</taxon>
        <taxon>Pseudomonadati</taxon>
        <taxon>Pseudomonadota</taxon>
        <taxon>Gammaproteobacteria</taxon>
        <taxon>Pseudomonadales</taxon>
        <taxon>Pseudomonadaceae</taxon>
        <taxon>Pseudomonas</taxon>
    </lineage>
</organism>
<dbReference type="Proteomes" id="UP000745663">
    <property type="component" value="Unassembled WGS sequence"/>
</dbReference>
<accession>A0ABS2BYZ2</accession>
<sequence>MAPSSAIQGALTGFEFHLLDRNNMALRLFVTVAFSAVFGALLQMIMDLPLIRSGSNGWPGPGTKDPSGQPPVAEKPAVDLNTPPAVGEDGQGLPSGKPAADTSSLENTSKSDIKNQ</sequence>
<keyword evidence="2" id="KW-0812">Transmembrane</keyword>
<keyword evidence="2" id="KW-1133">Transmembrane helix</keyword>
<reference evidence="3 4" key="1">
    <citation type="submission" date="2020-08" db="EMBL/GenBank/DDBJ databases">
        <title>Description of novel Pseudomonas species.</title>
        <authorList>
            <person name="Duman M."/>
            <person name="Mulet M."/>
            <person name="Altun S."/>
            <person name="Saticioglu I.B."/>
            <person name="Lalucat J."/>
            <person name="Garcia-Valdes E."/>
        </authorList>
    </citation>
    <scope>NUCLEOTIDE SEQUENCE [LARGE SCALE GENOMIC DNA]</scope>
    <source>
        <strain evidence="3 4">P66</strain>
    </source>
</reference>
<evidence type="ECO:0000313" key="3">
    <source>
        <dbReference type="EMBL" id="MBM5458814.1"/>
    </source>
</evidence>
<keyword evidence="2" id="KW-0472">Membrane</keyword>
<proteinExistence type="predicted"/>
<gene>
    <name evidence="3" type="ORF">H8F21_14695</name>
</gene>
<evidence type="ECO:0000256" key="2">
    <source>
        <dbReference type="SAM" id="Phobius"/>
    </source>
</evidence>